<feature type="compositionally biased region" description="Basic and acidic residues" evidence="1">
    <location>
        <begin position="135"/>
        <end position="153"/>
    </location>
</feature>
<comment type="caution">
    <text evidence="2">The sequence shown here is derived from an EMBL/GenBank/DDBJ whole genome shotgun (WGS) entry which is preliminary data.</text>
</comment>
<feature type="compositionally biased region" description="Polar residues" evidence="1">
    <location>
        <begin position="114"/>
        <end position="125"/>
    </location>
</feature>
<reference evidence="2 3" key="1">
    <citation type="submission" date="2019-06" db="EMBL/GenBank/DDBJ databases">
        <title>Draft genomes of female and male turbot (Scophthalmus maximus).</title>
        <authorList>
            <person name="Xu H."/>
            <person name="Xu X.-W."/>
            <person name="Shao C."/>
            <person name="Chen S."/>
        </authorList>
    </citation>
    <scope>NUCLEOTIDE SEQUENCE [LARGE SCALE GENOMIC DNA]</scope>
    <source>
        <strain evidence="2">Ysfricsl-2016a</strain>
        <tissue evidence="2">Blood</tissue>
    </source>
</reference>
<feature type="region of interest" description="Disordered" evidence="1">
    <location>
        <begin position="216"/>
        <end position="241"/>
    </location>
</feature>
<organism evidence="2 3">
    <name type="scientific">Scophthalmus maximus</name>
    <name type="common">Turbot</name>
    <name type="synonym">Psetta maxima</name>
    <dbReference type="NCBI Taxonomy" id="52904"/>
    <lineage>
        <taxon>Eukaryota</taxon>
        <taxon>Metazoa</taxon>
        <taxon>Chordata</taxon>
        <taxon>Craniata</taxon>
        <taxon>Vertebrata</taxon>
        <taxon>Euteleostomi</taxon>
        <taxon>Actinopterygii</taxon>
        <taxon>Neopterygii</taxon>
        <taxon>Teleostei</taxon>
        <taxon>Neoteleostei</taxon>
        <taxon>Acanthomorphata</taxon>
        <taxon>Carangaria</taxon>
        <taxon>Pleuronectiformes</taxon>
        <taxon>Pleuronectoidei</taxon>
        <taxon>Scophthalmidae</taxon>
        <taxon>Scophthalmus</taxon>
    </lineage>
</organism>
<evidence type="ECO:0000256" key="1">
    <source>
        <dbReference type="SAM" id="MobiDB-lite"/>
    </source>
</evidence>
<proteinExistence type="predicted"/>
<evidence type="ECO:0000313" key="2">
    <source>
        <dbReference type="EMBL" id="KAF0029077.1"/>
    </source>
</evidence>
<feature type="compositionally biased region" description="Polar residues" evidence="1">
    <location>
        <begin position="70"/>
        <end position="81"/>
    </location>
</feature>
<dbReference type="EMBL" id="VEVO01000016">
    <property type="protein sequence ID" value="KAF0029077.1"/>
    <property type="molecule type" value="Genomic_DNA"/>
</dbReference>
<feature type="compositionally biased region" description="Polar residues" evidence="1">
    <location>
        <begin position="1"/>
        <end position="13"/>
    </location>
</feature>
<dbReference type="AlphaFoldDB" id="A0A6A4S7I7"/>
<feature type="compositionally biased region" description="Basic and acidic residues" evidence="1">
    <location>
        <begin position="163"/>
        <end position="173"/>
    </location>
</feature>
<feature type="region of interest" description="Disordered" evidence="1">
    <location>
        <begin position="54"/>
        <end position="94"/>
    </location>
</feature>
<feature type="region of interest" description="Disordered" evidence="1">
    <location>
        <begin position="114"/>
        <end position="198"/>
    </location>
</feature>
<protein>
    <submittedName>
        <fullName evidence="2">Uncharacterized protein</fullName>
    </submittedName>
</protein>
<dbReference type="Proteomes" id="UP000438429">
    <property type="component" value="Unassembled WGS sequence"/>
</dbReference>
<sequence>MKTKLSSLTLNSVRRQRRDERAGRRFHQVTRRDLCDLADEWKLPLRRKTLSLRGNVFTDGGPRDSENPKGLSSMSTTSCGNERNERAVGDPTDAWKTPQMMALVKMAVRTCCTDSGDASSSSPVTSARRFLPLGHGDEHKDASGRCAPERDGPQDGSGASASELRRRVGDKSLSDSFLSQRLQPADRPGGDRLQPLSSVSRPVSLSILTRCQSGNKGLNHSFHSSSHRDRLRLRSSRGGGGGDEESCCCCIALENNRQVFKHARLYYRLQGADI</sequence>
<gene>
    <name evidence="2" type="ORF">F2P81_018182</name>
</gene>
<feature type="region of interest" description="Disordered" evidence="1">
    <location>
        <begin position="1"/>
        <end position="21"/>
    </location>
</feature>
<name>A0A6A4S7I7_SCOMX</name>
<evidence type="ECO:0000313" key="3">
    <source>
        <dbReference type="Proteomes" id="UP000438429"/>
    </source>
</evidence>
<accession>A0A6A4S7I7</accession>